<dbReference type="EMBL" id="LT629799">
    <property type="protein sequence ID" value="SDU98911.1"/>
    <property type="molecule type" value="Genomic_DNA"/>
</dbReference>
<sequence>MRRDFISALAVRRSDLRPLTAAERELHRQDVELTETWHRQGDRGPRPNARVHVVGDDAVAGDAHGVHEDRTWCGIPVADVAVIRSPFRPQRDFACTVCARRFLAHVEEHGLVWD</sequence>
<evidence type="ECO:0000313" key="1">
    <source>
        <dbReference type="EMBL" id="SDU98911.1"/>
    </source>
</evidence>
<proteinExistence type="predicted"/>
<evidence type="ECO:0000313" key="2">
    <source>
        <dbReference type="Proteomes" id="UP000198825"/>
    </source>
</evidence>
<protein>
    <submittedName>
        <fullName evidence="1">Uncharacterized protein</fullName>
    </submittedName>
</protein>
<dbReference type="AlphaFoldDB" id="A0A1H2N179"/>
<organism evidence="1 2">
    <name type="scientific">Microlunatus sagamiharensis</name>
    <dbReference type="NCBI Taxonomy" id="546874"/>
    <lineage>
        <taxon>Bacteria</taxon>
        <taxon>Bacillati</taxon>
        <taxon>Actinomycetota</taxon>
        <taxon>Actinomycetes</taxon>
        <taxon>Propionibacteriales</taxon>
        <taxon>Propionibacteriaceae</taxon>
        <taxon>Microlunatus</taxon>
    </lineage>
</organism>
<name>A0A1H2N179_9ACTN</name>
<dbReference type="RefSeq" id="WP_091076061.1">
    <property type="nucleotide sequence ID" value="NZ_LT629799.1"/>
</dbReference>
<keyword evidence="2" id="KW-1185">Reference proteome</keyword>
<dbReference type="Proteomes" id="UP000198825">
    <property type="component" value="Chromosome I"/>
</dbReference>
<gene>
    <name evidence="1" type="ORF">SAMN04488544_3076</name>
</gene>
<reference evidence="2" key="1">
    <citation type="submission" date="2016-10" db="EMBL/GenBank/DDBJ databases">
        <authorList>
            <person name="Varghese N."/>
            <person name="Submissions S."/>
        </authorList>
    </citation>
    <scope>NUCLEOTIDE SEQUENCE [LARGE SCALE GENOMIC DNA]</scope>
    <source>
        <strain evidence="2">DSM 21743</strain>
    </source>
</reference>
<accession>A0A1H2N179</accession>